<evidence type="ECO:0000313" key="12">
    <source>
        <dbReference type="EMBL" id="KAG5317757.1"/>
    </source>
</evidence>
<dbReference type="Proteomes" id="UP000668214">
    <property type="component" value="Unassembled WGS sequence"/>
</dbReference>
<dbReference type="InterPro" id="IPR021640">
    <property type="entry name" value="Mediator_Med28"/>
</dbReference>
<name>A0A836FE53_9HYME</name>
<feature type="region of interest" description="Disordered" evidence="11">
    <location>
        <begin position="132"/>
        <end position="172"/>
    </location>
</feature>
<evidence type="ECO:0000256" key="5">
    <source>
        <dbReference type="ARBA" id="ARBA00023054"/>
    </source>
</evidence>
<keyword evidence="7" id="KW-0804">Transcription</keyword>
<dbReference type="PANTHER" id="PTHR13512">
    <property type="entry name" value="MEDIATOR COMPLEX SUBUNIT 28"/>
    <property type="match status" value="1"/>
</dbReference>
<comment type="subcellular location">
    <subcellularLocation>
        <location evidence="1">Nucleus</location>
    </subcellularLocation>
</comment>
<keyword evidence="8" id="KW-0539">Nucleus</keyword>
<dbReference type="Pfam" id="PF11594">
    <property type="entry name" value="Med28"/>
    <property type="match status" value="1"/>
</dbReference>
<feature type="compositionally biased region" description="Polar residues" evidence="11">
    <location>
        <begin position="146"/>
        <end position="166"/>
    </location>
</feature>
<evidence type="ECO:0000256" key="9">
    <source>
        <dbReference type="ARBA" id="ARBA00031964"/>
    </source>
</evidence>
<dbReference type="PANTHER" id="PTHR13512:SF2">
    <property type="entry name" value="MEDIATOR OF RNA POLYMERASE II TRANSCRIPTION SUBUNIT 28"/>
    <property type="match status" value="1"/>
</dbReference>
<reference evidence="12" key="1">
    <citation type="submission" date="2020-02" db="EMBL/GenBank/DDBJ databases">
        <title>Relaxed selection underlies rapid genomic changes in the transitions from sociality to social parasitism in ants.</title>
        <authorList>
            <person name="Bi X."/>
        </authorList>
    </citation>
    <scope>NUCLEOTIDE SEQUENCE</scope>
    <source>
        <strain evidence="12">BGI-DK2014c</strain>
        <tissue evidence="12">Whole body</tissue>
    </source>
</reference>
<evidence type="ECO:0000256" key="11">
    <source>
        <dbReference type="SAM" id="MobiDB-lite"/>
    </source>
</evidence>
<proteinExistence type="inferred from homology"/>
<dbReference type="EMBL" id="JAANIA010002128">
    <property type="protein sequence ID" value="KAG5317757.1"/>
    <property type="molecule type" value="Genomic_DNA"/>
</dbReference>
<feature type="coiled-coil region" evidence="10">
    <location>
        <begin position="91"/>
        <end position="125"/>
    </location>
</feature>
<keyword evidence="5 10" id="KW-0175">Coiled coil</keyword>
<accession>A0A836FE53</accession>
<sequence>RTYNTVMATPTNSDCNLVDEFEESFQQCLSILTKDEGLGNSGTGASGGLTVDKDEGRAEIEQATMRFIDLARQMEAFFLQKRFLLSALKPEMLVKEEINELKLELARKEELIKRHNDKIAVWQNMLSDLQGWAQSPAQGPAPSGLPNGNQSGQNQQATGGSGNASMQQQQQILQHQQQLQQQLQQQQQQQQHPQLQQQLQQQMQHPLQSQVQQGSGGPPTSGLQGVGVPVNQQGMFMTQGGVGGRATGFPVGGMGSSALQGPLAYLEKTTSNIGMPERRS</sequence>
<evidence type="ECO:0000256" key="10">
    <source>
        <dbReference type="SAM" id="Coils"/>
    </source>
</evidence>
<feature type="region of interest" description="Disordered" evidence="11">
    <location>
        <begin position="196"/>
        <end position="228"/>
    </location>
</feature>
<comment type="caution">
    <text evidence="12">The sequence shown here is derived from an EMBL/GenBank/DDBJ whole genome shotgun (WGS) entry which is preliminary data.</text>
</comment>
<gene>
    <name evidence="12" type="primary">Med28</name>
    <name evidence="12" type="ORF">G6Z78_0000284</name>
</gene>
<organism evidence="12 13">
    <name type="scientific">Pseudoatta argentina</name>
    <dbReference type="NCBI Taxonomy" id="621737"/>
    <lineage>
        <taxon>Eukaryota</taxon>
        <taxon>Metazoa</taxon>
        <taxon>Ecdysozoa</taxon>
        <taxon>Arthropoda</taxon>
        <taxon>Hexapoda</taxon>
        <taxon>Insecta</taxon>
        <taxon>Pterygota</taxon>
        <taxon>Neoptera</taxon>
        <taxon>Endopterygota</taxon>
        <taxon>Hymenoptera</taxon>
        <taxon>Apocrita</taxon>
        <taxon>Aculeata</taxon>
        <taxon>Formicoidea</taxon>
        <taxon>Formicidae</taxon>
        <taxon>Myrmicinae</taxon>
        <taxon>Pseudoatta</taxon>
    </lineage>
</organism>
<evidence type="ECO:0000256" key="8">
    <source>
        <dbReference type="ARBA" id="ARBA00023242"/>
    </source>
</evidence>
<protein>
    <recommendedName>
        <fullName evidence="3">Mediator of RNA polymerase II transcription subunit 28</fullName>
    </recommendedName>
    <alternativeName>
        <fullName evidence="9">Mediator complex subunit 28</fullName>
    </alternativeName>
</protein>
<comment type="similarity">
    <text evidence="2">Belongs to the Mediator complex subunit 28 family.</text>
</comment>
<feature type="non-terminal residue" evidence="12">
    <location>
        <position position="1"/>
    </location>
</feature>
<evidence type="ECO:0000313" key="13">
    <source>
        <dbReference type="Proteomes" id="UP000668214"/>
    </source>
</evidence>
<evidence type="ECO:0000256" key="2">
    <source>
        <dbReference type="ARBA" id="ARBA00005571"/>
    </source>
</evidence>
<evidence type="ECO:0000256" key="3">
    <source>
        <dbReference type="ARBA" id="ARBA00019683"/>
    </source>
</evidence>
<feature type="non-terminal residue" evidence="12">
    <location>
        <position position="280"/>
    </location>
</feature>
<dbReference type="AlphaFoldDB" id="A0A836FE53"/>
<evidence type="ECO:0000256" key="1">
    <source>
        <dbReference type="ARBA" id="ARBA00004123"/>
    </source>
</evidence>
<keyword evidence="13" id="KW-1185">Reference proteome</keyword>
<evidence type="ECO:0000256" key="7">
    <source>
        <dbReference type="ARBA" id="ARBA00023163"/>
    </source>
</evidence>
<evidence type="ECO:0000256" key="6">
    <source>
        <dbReference type="ARBA" id="ARBA00023159"/>
    </source>
</evidence>
<keyword evidence="6" id="KW-0010">Activator</keyword>
<dbReference type="GO" id="GO:0016592">
    <property type="term" value="C:mediator complex"/>
    <property type="evidence" value="ECO:0007669"/>
    <property type="project" value="TreeGrafter"/>
</dbReference>
<feature type="compositionally biased region" description="Low complexity" evidence="11">
    <location>
        <begin position="196"/>
        <end position="213"/>
    </location>
</feature>
<keyword evidence="4" id="KW-0805">Transcription regulation</keyword>
<evidence type="ECO:0000256" key="4">
    <source>
        <dbReference type="ARBA" id="ARBA00023015"/>
    </source>
</evidence>